<dbReference type="Proteomes" id="UP000238356">
    <property type="component" value="Unassembled WGS sequence"/>
</dbReference>
<accession>A0A2S6AB62</accession>
<dbReference type="GO" id="GO:0003700">
    <property type="term" value="F:DNA-binding transcription factor activity"/>
    <property type="evidence" value="ECO:0007669"/>
    <property type="project" value="TreeGrafter"/>
</dbReference>
<keyword evidence="1" id="KW-0805">Transcription regulation</keyword>
<dbReference type="InterPro" id="IPR001647">
    <property type="entry name" value="HTH_TetR"/>
</dbReference>
<dbReference type="SUPFAM" id="SSF46689">
    <property type="entry name" value="Homeodomain-like"/>
    <property type="match status" value="1"/>
</dbReference>
<dbReference type="InterPro" id="IPR050109">
    <property type="entry name" value="HTH-type_TetR-like_transc_reg"/>
</dbReference>
<reference evidence="6 7" key="1">
    <citation type="submission" date="2018-02" db="EMBL/GenBank/DDBJ databases">
        <title>8 Nocardia nova and 1 Nocardia cyriacigeorgica strain used for evolution to TMP-SMX.</title>
        <authorList>
            <person name="Mehta H."/>
            <person name="Weng J."/>
            <person name="Shamoo Y."/>
        </authorList>
    </citation>
    <scope>NUCLEOTIDE SEQUENCE [LARGE SCALE GENOMIC DNA]</scope>
    <source>
        <strain evidence="6 7">BAA2227</strain>
    </source>
</reference>
<dbReference type="PRINTS" id="PR00455">
    <property type="entry name" value="HTHTETR"/>
</dbReference>
<dbReference type="Gene3D" id="1.10.357.10">
    <property type="entry name" value="Tetracycline Repressor, domain 2"/>
    <property type="match status" value="1"/>
</dbReference>
<keyword evidence="3" id="KW-0804">Transcription</keyword>
<evidence type="ECO:0000313" key="6">
    <source>
        <dbReference type="EMBL" id="PPJ30671.1"/>
    </source>
</evidence>
<dbReference type="PANTHER" id="PTHR30055:SF234">
    <property type="entry name" value="HTH-TYPE TRANSCRIPTIONAL REGULATOR BETI"/>
    <property type="match status" value="1"/>
</dbReference>
<protein>
    <submittedName>
        <fullName evidence="6">TetR/AcrR family transcriptional regulator</fullName>
    </submittedName>
</protein>
<dbReference type="AlphaFoldDB" id="A0A2S6AB62"/>
<dbReference type="InterPro" id="IPR009057">
    <property type="entry name" value="Homeodomain-like_sf"/>
</dbReference>
<evidence type="ECO:0000313" key="7">
    <source>
        <dbReference type="Proteomes" id="UP000238356"/>
    </source>
</evidence>
<dbReference type="PROSITE" id="PS50977">
    <property type="entry name" value="HTH_TETR_2"/>
    <property type="match status" value="1"/>
</dbReference>
<organism evidence="6 7">
    <name type="scientific">Nocardia nova</name>
    <dbReference type="NCBI Taxonomy" id="37330"/>
    <lineage>
        <taxon>Bacteria</taxon>
        <taxon>Bacillati</taxon>
        <taxon>Actinomycetota</taxon>
        <taxon>Actinomycetes</taxon>
        <taxon>Mycobacteriales</taxon>
        <taxon>Nocardiaceae</taxon>
        <taxon>Nocardia</taxon>
    </lineage>
</organism>
<dbReference type="RefSeq" id="WP_064910908.1">
    <property type="nucleotide sequence ID" value="NZ_PSZD01000004.1"/>
</dbReference>
<evidence type="ECO:0000259" key="5">
    <source>
        <dbReference type="PROSITE" id="PS50977"/>
    </source>
</evidence>
<name>A0A2S6AB62_9NOCA</name>
<evidence type="ECO:0000256" key="1">
    <source>
        <dbReference type="ARBA" id="ARBA00023015"/>
    </source>
</evidence>
<feature type="domain" description="HTH tetR-type" evidence="5">
    <location>
        <begin position="16"/>
        <end position="76"/>
    </location>
</feature>
<sequence>MRTTEVDWLAGGVRRTVARSRIEAAAADLFLERGIERVSIDDVAERVGCSRATVYRHVGGKPELVRIVTASAARDIAERVAATVAPLRGPRRVVEAVLASLAAIRAEPTLSAFLAGAGATGDQVVATPELRGIATALTGIAADDDAAQWIVRVVLSLLTWPLPDAAAERRTVERFVGPLMMRPAALARKG</sequence>
<comment type="caution">
    <text evidence="6">The sequence shown here is derived from an EMBL/GenBank/DDBJ whole genome shotgun (WGS) entry which is preliminary data.</text>
</comment>
<evidence type="ECO:0000256" key="2">
    <source>
        <dbReference type="ARBA" id="ARBA00023125"/>
    </source>
</evidence>
<evidence type="ECO:0000256" key="4">
    <source>
        <dbReference type="PROSITE-ProRule" id="PRU00335"/>
    </source>
</evidence>
<dbReference type="GO" id="GO:0000976">
    <property type="term" value="F:transcription cis-regulatory region binding"/>
    <property type="evidence" value="ECO:0007669"/>
    <property type="project" value="TreeGrafter"/>
</dbReference>
<keyword evidence="2 4" id="KW-0238">DNA-binding</keyword>
<dbReference type="Pfam" id="PF00440">
    <property type="entry name" value="TetR_N"/>
    <property type="match status" value="1"/>
</dbReference>
<keyword evidence="7" id="KW-1185">Reference proteome</keyword>
<proteinExistence type="predicted"/>
<evidence type="ECO:0000256" key="3">
    <source>
        <dbReference type="ARBA" id="ARBA00023163"/>
    </source>
</evidence>
<dbReference type="PANTHER" id="PTHR30055">
    <property type="entry name" value="HTH-TYPE TRANSCRIPTIONAL REGULATOR RUTR"/>
    <property type="match status" value="1"/>
</dbReference>
<gene>
    <name evidence="6" type="ORF">C5F51_07920</name>
</gene>
<feature type="DNA-binding region" description="H-T-H motif" evidence="4">
    <location>
        <begin position="39"/>
        <end position="58"/>
    </location>
</feature>
<dbReference type="EMBL" id="PSZD01000004">
    <property type="protein sequence ID" value="PPJ30671.1"/>
    <property type="molecule type" value="Genomic_DNA"/>
</dbReference>